<comment type="caution">
    <text evidence="1">The sequence shown here is derived from an EMBL/GenBank/DDBJ whole genome shotgun (WGS) entry which is preliminary data.</text>
</comment>
<name>A0A926FDW7_9FIRM</name>
<dbReference type="Proteomes" id="UP000647416">
    <property type="component" value="Unassembled WGS sequence"/>
</dbReference>
<sequence length="242" mass="28863">MMMKLTYTERIVNRKNKNYTIVIPDNIDKFVNNHYMFDADRKGLEAIMLSALMMIKRQNIIVYFPLQKNVIPKGYFGGAEKLKRFECDKAMYDVVFVNHTMQMPIGEWKEIRHTLNYVKVSKCHFNADVKSEYIACTESFARYKKTEKYYKRKDVFLDCIRFDTYFLVGGKFSFVQIFTDLKEMLELPLEENLKNGEMPDFVVFVNDCRKSGYDFPELGFFDDDLRELCRSRGKKSLWDWLN</sequence>
<keyword evidence="2" id="KW-1185">Reference proteome</keyword>
<dbReference type="EMBL" id="JACRTE010000006">
    <property type="protein sequence ID" value="MBC8596514.1"/>
    <property type="molecule type" value="Genomic_DNA"/>
</dbReference>
<organism evidence="1 2">
    <name type="scientific">Qingrenia yutianensis</name>
    <dbReference type="NCBI Taxonomy" id="2763676"/>
    <lineage>
        <taxon>Bacteria</taxon>
        <taxon>Bacillati</taxon>
        <taxon>Bacillota</taxon>
        <taxon>Clostridia</taxon>
        <taxon>Eubacteriales</taxon>
        <taxon>Oscillospiraceae</taxon>
        <taxon>Qingrenia</taxon>
    </lineage>
</organism>
<accession>A0A926FDW7</accession>
<evidence type="ECO:0000313" key="1">
    <source>
        <dbReference type="EMBL" id="MBC8596514.1"/>
    </source>
</evidence>
<proteinExistence type="predicted"/>
<dbReference type="AlphaFoldDB" id="A0A926FDW7"/>
<reference evidence="1" key="1">
    <citation type="submission" date="2020-08" db="EMBL/GenBank/DDBJ databases">
        <title>Genome public.</title>
        <authorList>
            <person name="Liu C."/>
            <person name="Sun Q."/>
        </authorList>
    </citation>
    <scope>NUCLEOTIDE SEQUENCE</scope>
    <source>
        <strain evidence="1">NSJ-50</strain>
    </source>
</reference>
<gene>
    <name evidence="1" type="ORF">H8706_06485</name>
</gene>
<evidence type="ECO:0000313" key="2">
    <source>
        <dbReference type="Proteomes" id="UP000647416"/>
    </source>
</evidence>
<protein>
    <submittedName>
        <fullName evidence="1">Uncharacterized protein</fullName>
    </submittedName>
</protein>